<evidence type="ECO:0000259" key="7">
    <source>
        <dbReference type="Pfam" id="PF05699"/>
    </source>
</evidence>
<dbReference type="Pfam" id="PF05699">
    <property type="entry name" value="Dimer_Tnp_hAT"/>
    <property type="match status" value="1"/>
</dbReference>
<feature type="domain" description="HAT C-terminal dimerisation" evidence="7">
    <location>
        <begin position="300"/>
        <end position="364"/>
    </location>
</feature>
<feature type="region of interest" description="Disordered" evidence="6">
    <location>
        <begin position="19"/>
        <end position="71"/>
    </location>
</feature>
<sequence length="374" mass="42518">MSDDLNNSVLISELSSIEVTSTTTNETNETTDTTIANQTNGTTTANQTNGTTTTNQTNETTGTGEATLGNKSPLQTITLDNAASNDVAVSELIRHILQDLIDVENKIFHNYCLAHILNLIVKDGLKKISEGIKMIYGCVKAIHISPKWHQMFVNACKYESVKVKIPPLDCETRWNSMFLMLQLAIELKAVIIRLKDKDRTFPDVLSKEEWEKAKSICGVLELFYECKLISRTEMFKSDFILKRCVEEKCEIFEQVIKRCSASIESSIACAKNNHIDDYYEYMIKKNQVSQPDTLYEVRRYLDEQWKNNDQFPNLTKMACDFLAVPATSVASEQMFICAEHVIDDYCTSLDPETVTVLMCQRNWLEMAAKFGWDL</sequence>
<dbReference type="GO" id="GO:0005634">
    <property type="term" value="C:nucleus"/>
    <property type="evidence" value="ECO:0007669"/>
    <property type="project" value="UniProtKB-SubCell"/>
</dbReference>
<proteinExistence type="predicted"/>
<feature type="compositionally biased region" description="Low complexity" evidence="6">
    <location>
        <begin position="20"/>
        <end position="67"/>
    </location>
</feature>
<reference evidence="8" key="1">
    <citation type="submission" date="2021-06" db="EMBL/GenBank/DDBJ databases">
        <authorList>
            <person name="Kallberg Y."/>
            <person name="Tangrot J."/>
            <person name="Rosling A."/>
        </authorList>
    </citation>
    <scope>NUCLEOTIDE SEQUENCE</scope>
    <source>
        <strain evidence="8">MA453B</strain>
    </source>
</reference>
<dbReference type="PANTHER" id="PTHR46481">
    <property type="entry name" value="ZINC FINGER BED DOMAIN-CONTAINING PROTEIN 4"/>
    <property type="match status" value="1"/>
</dbReference>
<dbReference type="Proteomes" id="UP000789405">
    <property type="component" value="Unassembled WGS sequence"/>
</dbReference>
<keyword evidence="5" id="KW-0539">Nucleus</keyword>
<organism evidence="8 9">
    <name type="scientific">Dentiscutata erythropus</name>
    <dbReference type="NCBI Taxonomy" id="1348616"/>
    <lineage>
        <taxon>Eukaryota</taxon>
        <taxon>Fungi</taxon>
        <taxon>Fungi incertae sedis</taxon>
        <taxon>Mucoromycota</taxon>
        <taxon>Glomeromycotina</taxon>
        <taxon>Glomeromycetes</taxon>
        <taxon>Diversisporales</taxon>
        <taxon>Gigasporaceae</taxon>
        <taxon>Dentiscutata</taxon>
    </lineage>
</organism>
<dbReference type="GO" id="GO:0008270">
    <property type="term" value="F:zinc ion binding"/>
    <property type="evidence" value="ECO:0007669"/>
    <property type="project" value="UniProtKB-KW"/>
</dbReference>
<evidence type="ECO:0000256" key="2">
    <source>
        <dbReference type="ARBA" id="ARBA00022723"/>
    </source>
</evidence>
<evidence type="ECO:0000256" key="1">
    <source>
        <dbReference type="ARBA" id="ARBA00004123"/>
    </source>
</evidence>
<evidence type="ECO:0000256" key="3">
    <source>
        <dbReference type="ARBA" id="ARBA00022771"/>
    </source>
</evidence>
<dbReference type="OrthoDB" id="3252425at2759"/>
<keyword evidence="4" id="KW-0862">Zinc</keyword>
<dbReference type="InterPro" id="IPR008906">
    <property type="entry name" value="HATC_C_dom"/>
</dbReference>
<accession>A0A9N8V7C8</accession>
<keyword evidence="3" id="KW-0863">Zinc-finger</keyword>
<dbReference type="SUPFAM" id="SSF53098">
    <property type="entry name" value="Ribonuclease H-like"/>
    <property type="match status" value="1"/>
</dbReference>
<dbReference type="InterPro" id="IPR012337">
    <property type="entry name" value="RNaseH-like_sf"/>
</dbReference>
<dbReference type="InterPro" id="IPR052035">
    <property type="entry name" value="ZnF_BED_domain_contain"/>
</dbReference>
<evidence type="ECO:0000256" key="6">
    <source>
        <dbReference type="SAM" id="MobiDB-lite"/>
    </source>
</evidence>
<gene>
    <name evidence="8" type="ORF">DERYTH_LOCUS182</name>
</gene>
<name>A0A9N8V7C8_9GLOM</name>
<comment type="subcellular location">
    <subcellularLocation>
        <location evidence="1">Nucleus</location>
    </subcellularLocation>
</comment>
<keyword evidence="2" id="KW-0479">Metal-binding</keyword>
<comment type="caution">
    <text evidence="8">The sequence shown here is derived from an EMBL/GenBank/DDBJ whole genome shotgun (WGS) entry which is preliminary data.</text>
</comment>
<evidence type="ECO:0000313" key="9">
    <source>
        <dbReference type="Proteomes" id="UP000789405"/>
    </source>
</evidence>
<dbReference type="AlphaFoldDB" id="A0A9N8V7C8"/>
<evidence type="ECO:0000313" key="8">
    <source>
        <dbReference type="EMBL" id="CAG8445656.1"/>
    </source>
</evidence>
<evidence type="ECO:0000256" key="5">
    <source>
        <dbReference type="ARBA" id="ARBA00023242"/>
    </source>
</evidence>
<dbReference type="PANTHER" id="PTHR46481:SF10">
    <property type="entry name" value="ZINC FINGER BED DOMAIN-CONTAINING PROTEIN 39"/>
    <property type="match status" value="1"/>
</dbReference>
<keyword evidence="9" id="KW-1185">Reference proteome</keyword>
<dbReference type="GO" id="GO:0046983">
    <property type="term" value="F:protein dimerization activity"/>
    <property type="evidence" value="ECO:0007669"/>
    <property type="project" value="InterPro"/>
</dbReference>
<dbReference type="EMBL" id="CAJVPY010000034">
    <property type="protein sequence ID" value="CAG8445656.1"/>
    <property type="molecule type" value="Genomic_DNA"/>
</dbReference>
<protein>
    <submittedName>
        <fullName evidence="8">14662_t:CDS:1</fullName>
    </submittedName>
</protein>
<evidence type="ECO:0000256" key="4">
    <source>
        <dbReference type="ARBA" id="ARBA00022833"/>
    </source>
</evidence>